<name>A0A8H7VN77_9FUNG</name>
<dbReference type="EC" id="1.15.1.1" evidence="4"/>
<evidence type="ECO:0000256" key="7">
    <source>
        <dbReference type="ARBA" id="ARBA00022862"/>
    </source>
</evidence>
<gene>
    <name evidence="13" type="ORF">INT45_010144</name>
</gene>
<evidence type="ECO:0000256" key="5">
    <source>
        <dbReference type="ARBA" id="ARBA00022723"/>
    </source>
</evidence>
<keyword evidence="8" id="KW-0560">Oxidoreductase</keyword>
<evidence type="ECO:0000256" key="10">
    <source>
        <dbReference type="ARBA" id="ARBA00023157"/>
    </source>
</evidence>
<accession>A0A8H7VN77</accession>
<dbReference type="CDD" id="cd00305">
    <property type="entry name" value="Cu-Zn_Superoxide_Dismutase"/>
    <property type="match status" value="1"/>
</dbReference>
<dbReference type="InterPro" id="IPR036423">
    <property type="entry name" value="SOD-like_Cu/Zn_dom_sf"/>
</dbReference>
<keyword evidence="10" id="KW-1015">Disulfide bond</keyword>
<evidence type="ECO:0000256" key="2">
    <source>
        <dbReference type="ARBA" id="ARBA00001947"/>
    </source>
</evidence>
<dbReference type="GO" id="GO:0004784">
    <property type="term" value="F:superoxide dismutase activity"/>
    <property type="evidence" value="ECO:0007669"/>
    <property type="project" value="UniProtKB-EC"/>
</dbReference>
<keyword evidence="7" id="KW-0049">Antioxidant</keyword>
<dbReference type="SUPFAM" id="SSF49329">
    <property type="entry name" value="Cu,Zn superoxide dismutase-like"/>
    <property type="match status" value="1"/>
</dbReference>
<sequence>MVNAVAILKGVASASAITGSVWFTPSKNYKETTIYVNVTGVPSGQHGLHIHEFGDLSNGCESLGGHFNPFKMNHGSPEDHIKHVGDFGNVIANNNGYIHFKVGVDTLEFDGPNTILGRGIILHADQDDLGRGGNEESRLVGNSGARIACGIIGSKCLSVPDGRS</sequence>
<dbReference type="InterPro" id="IPR001424">
    <property type="entry name" value="SOD_Cu_Zn_dom"/>
</dbReference>
<evidence type="ECO:0000256" key="6">
    <source>
        <dbReference type="ARBA" id="ARBA00022833"/>
    </source>
</evidence>
<evidence type="ECO:0000256" key="9">
    <source>
        <dbReference type="ARBA" id="ARBA00023008"/>
    </source>
</evidence>
<keyword evidence="5" id="KW-0479">Metal-binding</keyword>
<dbReference type="OrthoDB" id="2015551at2759"/>
<comment type="cofactor">
    <cofactor evidence="2">
        <name>Zn(2+)</name>
        <dbReference type="ChEBI" id="CHEBI:29105"/>
    </cofactor>
</comment>
<organism evidence="13 14">
    <name type="scientific">Circinella minor</name>
    <dbReference type="NCBI Taxonomy" id="1195481"/>
    <lineage>
        <taxon>Eukaryota</taxon>
        <taxon>Fungi</taxon>
        <taxon>Fungi incertae sedis</taxon>
        <taxon>Mucoromycota</taxon>
        <taxon>Mucoromycotina</taxon>
        <taxon>Mucoromycetes</taxon>
        <taxon>Mucorales</taxon>
        <taxon>Lichtheimiaceae</taxon>
        <taxon>Circinella</taxon>
    </lineage>
</organism>
<evidence type="ECO:0000256" key="11">
    <source>
        <dbReference type="ARBA" id="ARBA00049204"/>
    </source>
</evidence>
<dbReference type="Pfam" id="PF00080">
    <property type="entry name" value="Sod_Cu"/>
    <property type="match status" value="1"/>
</dbReference>
<dbReference type="Proteomes" id="UP000646827">
    <property type="component" value="Unassembled WGS sequence"/>
</dbReference>
<dbReference type="PROSITE" id="PS00332">
    <property type="entry name" value="SOD_CU_ZN_2"/>
    <property type="match status" value="1"/>
</dbReference>
<dbReference type="Gene3D" id="2.60.40.200">
    <property type="entry name" value="Superoxide dismutase, copper/zinc binding domain"/>
    <property type="match status" value="1"/>
</dbReference>
<comment type="catalytic activity">
    <reaction evidence="11">
        <text>2 superoxide + 2 H(+) = H2O2 + O2</text>
        <dbReference type="Rhea" id="RHEA:20696"/>
        <dbReference type="ChEBI" id="CHEBI:15378"/>
        <dbReference type="ChEBI" id="CHEBI:15379"/>
        <dbReference type="ChEBI" id="CHEBI:16240"/>
        <dbReference type="ChEBI" id="CHEBI:18421"/>
        <dbReference type="EC" id="1.15.1.1"/>
    </reaction>
</comment>
<keyword evidence="9" id="KW-0186">Copper</keyword>
<dbReference type="EMBL" id="JAEPRB010000012">
    <property type="protein sequence ID" value="KAG2226865.1"/>
    <property type="molecule type" value="Genomic_DNA"/>
</dbReference>
<comment type="caution">
    <text evidence="13">The sequence shown here is derived from an EMBL/GenBank/DDBJ whole genome shotgun (WGS) entry which is preliminary data.</text>
</comment>
<evidence type="ECO:0000256" key="3">
    <source>
        <dbReference type="ARBA" id="ARBA00010457"/>
    </source>
</evidence>
<dbReference type="PRINTS" id="PR00068">
    <property type="entry name" value="CUZNDISMTASE"/>
</dbReference>
<dbReference type="AlphaFoldDB" id="A0A8H7VN77"/>
<protein>
    <recommendedName>
        <fullName evidence="4">superoxide dismutase</fullName>
        <ecNumber evidence="4">1.15.1.1</ecNumber>
    </recommendedName>
</protein>
<evidence type="ECO:0000313" key="13">
    <source>
        <dbReference type="EMBL" id="KAG2226865.1"/>
    </source>
</evidence>
<evidence type="ECO:0000259" key="12">
    <source>
        <dbReference type="Pfam" id="PF00080"/>
    </source>
</evidence>
<dbReference type="InterPro" id="IPR024134">
    <property type="entry name" value="SOD_Cu/Zn_/chaperone"/>
</dbReference>
<feature type="non-terminal residue" evidence="13">
    <location>
        <position position="1"/>
    </location>
</feature>
<dbReference type="GO" id="GO:0005507">
    <property type="term" value="F:copper ion binding"/>
    <property type="evidence" value="ECO:0007669"/>
    <property type="project" value="InterPro"/>
</dbReference>
<evidence type="ECO:0000313" key="14">
    <source>
        <dbReference type="Proteomes" id="UP000646827"/>
    </source>
</evidence>
<evidence type="ECO:0000256" key="1">
    <source>
        <dbReference type="ARBA" id="ARBA00001935"/>
    </source>
</evidence>
<keyword evidence="14" id="KW-1185">Reference proteome</keyword>
<dbReference type="PANTHER" id="PTHR10003">
    <property type="entry name" value="SUPEROXIDE DISMUTASE CU-ZN -RELATED"/>
    <property type="match status" value="1"/>
</dbReference>
<comment type="cofactor">
    <cofactor evidence="1">
        <name>Cu cation</name>
        <dbReference type="ChEBI" id="CHEBI:23378"/>
    </cofactor>
</comment>
<proteinExistence type="inferred from homology"/>
<keyword evidence="6" id="KW-0862">Zinc</keyword>
<evidence type="ECO:0000256" key="4">
    <source>
        <dbReference type="ARBA" id="ARBA00012682"/>
    </source>
</evidence>
<reference evidence="13 14" key="1">
    <citation type="submission" date="2020-12" db="EMBL/GenBank/DDBJ databases">
        <title>Metabolic potential, ecology and presence of endohyphal bacteria is reflected in genomic diversity of Mucoromycotina.</title>
        <authorList>
            <person name="Muszewska A."/>
            <person name="Okrasinska A."/>
            <person name="Steczkiewicz K."/>
            <person name="Drgas O."/>
            <person name="Orlowska M."/>
            <person name="Perlinska-Lenart U."/>
            <person name="Aleksandrzak-Piekarczyk T."/>
            <person name="Szatraj K."/>
            <person name="Zielenkiewicz U."/>
            <person name="Pilsyk S."/>
            <person name="Malc E."/>
            <person name="Mieczkowski P."/>
            <person name="Kruszewska J.S."/>
            <person name="Biernat P."/>
            <person name="Pawlowska J."/>
        </authorList>
    </citation>
    <scope>NUCLEOTIDE SEQUENCE [LARGE SCALE GENOMIC DNA]</scope>
    <source>
        <strain evidence="13 14">CBS 142.35</strain>
    </source>
</reference>
<dbReference type="FunFam" id="2.60.40.200:FF:000003">
    <property type="entry name" value="Superoxide dismutase [Cu-Zn], chloroplastic"/>
    <property type="match status" value="1"/>
</dbReference>
<dbReference type="InterPro" id="IPR018152">
    <property type="entry name" value="SOD_Cu/Zn_BS"/>
</dbReference>
<feature type="domain" description="Superoxide dismutase copper/zinc binding" evidence="12">
    <location>
        <begin position="18"/>
        <end position="152"/>
    </location>
</feature>
<evidence type="ECO:0000256" key="8">
    <source>
        <dbReference type="ARBA" id="ARBA00023002"/>
    </source>
</evidence>
<comment type="similarity">
    <text evidence="3">Belongs to the Cu-Zn superoxide dismutase family.</text>
</comment>